<feature type="compositionally biased region" description="Polar residues" evidence="2">
    <location>
        <begin position="46"/>
        <end position="58"/>
    </location>
</feature>
<feature type="compositionally biased region" description="Polar residues" evidence="2">
    <location>
        <begin position="25"/>
        <end position="38"/>
    </location>
</feature>
<protein>
    <submittedName>
        <fullName evidence="3">1838_t:CDS:1</fullName>
    </submittedName>
</protein>
<dbReference type="Proteomes" id="UP000789831">
    <property type="component" value="Unassembled WGS sequence"/>
</dbReference>
<reference evidence="3" key="1">
    <citation type="submission" date="2021-06" db="EMBL/GenBank/DDBJ databases">
        <authorList>
            <person name="Kallberg Y."/>
            <person name="Tangrot J."/>
            <person name="Rosling A."/>
        </authorList>
    </citation>
    <scope>NUCLEOTIDE SEQUENCE</scope>
    <source>
        <strain evidence="3">MT106</strain>
    </source>
</reference>
<evidence type="ECO:0000256" key="2">
    <source>
        <dbReference type="SAM" id="MobiDB-lite"/>
    </source>
</evidence>
<sequence>MHTVPSRCPFSGCDKSVDVDEGSRRNSVSSQTSGTSTLVDEFTRNIEINFSGTTSQGQPMDLDENEETDYQHKPAEESPDSANKKRVNEDTDKSTEKSFSKKVKKVIKEEDSIVLKRLIRELSSDTTRISEIREKKGLHRESVQEVLRNYYYFEEEIEKRLTDYKQTMEEHEAQKVNDEVRDQLPKEVTKHALRKKMERARK</sequence>
<accession>A0A9N9EAZ3</accession>
<dbReference type="EMBL" id="CAJVPL010006562">
    <property type="protein sequence ID" value="CAG8664958.1"/>
    <property type="molecule type" value="Genomic_DNA"/>
</dbReference>
<comment type="caution">
    <text evidence="3">The sequence shown here is derived from an EMBL/GenBank/DDBJ whole genome shotgun (WGS) entry which is preliminary data.</text>
</comment>
<gene>
    <name evidence="3" type="ORF">AGERDE_LOCUS11996</name>
</gene>
<proteinExistence type="predicted"/>
<name>A0A9N9EAZ3_9GLOM</name>
<dbReference type="OrthoDB" id="2429304at2759"/>
<feature type="coiled-coil region" evidence="1">
    <location>
        <begin position="154"/>
        <end position="181"/>
    </location>
</feature>
<evidence type="ECO:0000313" key="3">
    <source>
        <dbReference type="EMBL" id="CAG8664958.1"/>
    </source>
</evidence>
<organism evidence="3 4">
    <name type="scientific">Ambispora gerdemannii</name>
    <dbReference type="NCBI Taxonomy" id="144530"/>
    <lineage>
        <taxon>Eukaryota</taxon>
        <taxon>Fungi</taxon>
        <taxon>Fungi incertae sedis</taxon>
        <taxon>Mucoromycota</taxon>
        <taxon>Glomeromycotina</taxon>
        <taxon>Glomeromycetes</taxon>
        <taxon>Archaeosporales</taxon>
        <taxon>Ambisporaceae</taxon>
        <taxon>Ambispora</taxon>
    </lineage>
</organism>
<keyword evidence="1" id="KW-0175">Coiled coil</keyword>
<feature type="compositionally biased region" description="Basic and acidic residues" evidence="2">
    <location>
        <begin position="69"/>
        <end position="99"/>
    </location>
</feature>
<keyword evidence="4" id="KW-1185">Reference proteome</keyword>
<evidence type="ECO:0000256" key="1">
    <source>
        <dbReference type="SAM" id="Coils"/>
    </source>
</evidence>
<feature type="compositionally biased region" description="Basic and acidic residues" evidence="2">
    <location>
        <begin position="15"/>
        <end position="24"/>
    </location>
</feature>
<feature type="non-terminal residue" evidence="3">
    <location>
        <position position="202"/>
    </location>
</feature>
<evidence type="ECO:0000313" key="4">
    <source>
        <dbReference type="Proteomes" id="UP000789831"/>
    </source>
</evidence>
<dbReference type="AlphaFoldDB" id="A0A9N9EAZ3"/>
<feature type="region of interest" description="Disordered" evidence="2">
    <location>
        <begin position="1"/>
        <end position="102"/>
    </location>
</feature>